<dbReference type="InterPro" id="IPR050815">
    <property type="entry name" value="TF_fung"/>
</dbReference>
<dbReference type="Pfam" id="PF00172">
    <property type="entry name" value="Zn_clus"/>
    <property type="match status" value="1"/>
</dbReference>
<dbReference type="InterPro" id="IPR001138">
    <property type="entry name" value="Zn2Cys6_DnaBD"/>
</dbReference>
<dbReference type="GO" id="GO:0000981">
    <property type="term" value="F:DNA-binding transcription factor activity, RNA polymerase II-specific"/>
    <property type="evidence" value="ECO:0007669"/>
    <property type="project" value="InterPro"/>
</dbReference>
<dbReference type="Gene3D" id="4.10.240.10">
    <property type="entry name" value="Zn(2)-C6 fungal-type DNA-binding domain"/>
    <property type="match status" value="1"/>
</dbReference>
<dbReference type="OrthoDB" id="3862662at2759"/>
<evidence type="ECO:0000313" key="8">
    <source>
        <dbReference type="Proteomes" id="UP000799770"/>
    </source>
</evidence>
<dbReference type="SMART" id="SM00906">
    <property type="entry name" value="Fungal_trans"/>
    <property type="match status" value="1"/>
</dbReference>
<keyword evidence="2" id="KW-0479">Metal-binding</keyword>
<name>A0A6A5YNQ7_9PLEO</name>
<reference evidence="7" key="1">
    <citation type="journal article" date="2020" name="Stud. Mycol.">
        <title>101 Dothideomycetes genomes: a test case for predicting lifestyles and emergence of pathogens.</title>
        <authorList>
            <person name="Haridas S."/>
            <person name="Albert R."/>
            <person name="Binder M."/>
            <person name="Bloem J."/>
            <person name="Labutti K."/>
            <person name="Salamov A."/>
            <person name="Andreopoulos B."/>
            <person name="Baker S."/>
            <person name="Barry K."/>
            <person name="Bills G."/>
            <person name="Bluhm B."/>
            <person name="Cannon C."/>
            <person name="Castanera R."/>
            <person name="Culley D."/>
            <person name="Daum C."/>
            <person name="Ezra D."/>
            <person name="Gonzalez J."/>
            <person name="Henrissat B."/>
            <person name="Kuo A."/>
            <person name="Liang C."/>
            <person name="Lipzen A."/>
            <person name="Lutzoni F."/>
            <person name="Magnuson J."/>
            <person name="Mondo S."/>
            <person name="Nolan M."/>
            <person name="Ohm R."/>
            <person name="Pangilinan J."/>
            <person name="Park H.-J."/>
            <person name="Ramirez L."/>
            <person name="Alfaro M."/>
            <person name="Sun H."/>
            <person name="Tritt A."/>
            <person name="Yoshinaga Y."/>
            <person name="Zwiers L.-H."/>
            <person name="Turgeon B."/>
            <person name="Goodwin S."/>
            <person name="Spatafora J."/>
            <person name="Crous P."/>
            <person name="Grigoriev I."/>
        </authorList>
    </citation>
    <scope>NUCLEOTIDE SEQUENCE</scope>
    <source>
        <strain evidence="7">CBS 627.86</strain>
    </source>
</reference>
<keyword evidence="5" id="KW-0539">Nucleus</keyword>
<evidence type="ECO:0000313" key="7">
    <source>
        <dbReference type="EMBL" id="KAF2108583.1"/>
    </source>
</evidence>
<evidence type="ECO:0000256" key="2">
    <source>
        <dbReference type="ARBA" id="ARBA00022723"/>
    </source>
</evidence>
<evidence type="ECO:0000256" key="1">
    <source>
        <dbReference type="ARBA" id="ARBA00004123"/>
    </source>
</evidence>
<evidence type="ECO:0000259" key="6">
    <source>
        <dbReference type="PROSITE" id="PS50048"/>
    </source>
</evidence>
<feature type="domain" description="Zn(2)-C6 fungal-type" evidence="6">
    <location>
        <begin position="11"/>
        <end position="41"/>
    </location>
</feature>
<dbReference type="Proteomes" id="UP000799770">
    <property type="component" value="Unassembled WGS sequence"/>
</dbReference>
<dbReference type="CDD" id="cd00067">
    <property type="entry name" value="GAL4"/>
    <property type="match status" value="1"/>
</dbReference>
<organism evidence="7 8">
    <name type="scientific">Lophiotrema nucula</name>
    <dbReference type="NCBI Taxonomy" id="690887"/>
    <lineage>
        <taxon>Eukaryota</taxon>
        <taxon>Fungi</taxon>
        <taxon>Dikarya</taxon>
        <taxon>Ascomycota</taxon>
        <taxon>Pezizomycotina</taxon>
        <taxon>Dothideomycetes</taxon>
        <taxon>Pleosporomycetidae</taxon>
        <taxon>Pleosporales</taxon>
        <taxon>Lophiotremataceae</taxon>
        <taxon>Lophiotrema</taxon>
    </lineage>
</organism>
<accession>A0A6A5YNQ7</accession>
<evidence type="ECO:0000256" key="5">
    <source>
        <dbReference type="ARBA" id="ARBA00023242"/>
    </source>
</evidence>
<keyword evidence="4" id="KW-0804">Transcription</keyword>
<comment type="subcellular location">
    <subcellularLocation>
        <location evidence="1">Nucleus</location>
    </subcellularLocation>
</comment>
<dbReference type="InterPro" id="IPR007219">
    <property type="entry name" value="XnlR_reg_dom"/>
</dbReference>
<sequence>MALSESLAWNACNFCQKRKRSCDRLLPSCSTCTARGIVCDYSMMKRSTPFPPGYFLDNAVFQAYQSSLPTAEVVLAGTALDAISISESVLHEYFQRIHWWMPVISKLRIYGEFRKRPNVETKLQIAAMKVLLWHPPADGDADPRTRTYNIVKNSVIEAVSAGALTLPLLQAQLLLAIYELGHAIYPTAYLTIGACSRYGLALGIDLSLQPESLSHVISQMELEEQRRTWWAIVILDRHIQLGNQRRPLSTPDPSADSVLPCDDAAFDEGVLPTSAFTVSSSPAIEMGMLARMSQAGFLLGRVYRHNQNKPTDPSDHEDEFWQLDRTIRSLLNLSYVEGEVRRMAVCGQTDLCFSALIALHDHQSLRTDEAYVDTVLSYLKPILDLMSWDSNIFINGTMVRVEDASPLLLTWPYQAARIYNRLPEEYEETLVSPMKQMKEKLKVMSRRWKAADAYLQLLELRETTRA</sequence>
<dbReference type="PANTHER" id="PTHR47338:SF20">
    <property type="entry name" value="ZN(II)2CYS6 TRANSCRIPTION FACTOR (EUROFUNG)"/>
    <property type="match status" value="1"/>
</dbReference>
<dbReference type="AlphaFoldDB" id="A0A6A5YNQ7"/>
<dbReference type="Pfam" id="PF04082">
    <property type="entry name" value="Fungal_trans"/>
    <property type="match status" value="1"/>
</dbReference>
<keyword evidence="3" id="KW-0805">Transcription regulation</keyword>
<protein>
    <recommendedName>
        <fullName evidence="6">Zn(2)-C6 fungal-type domain-containing protein</fullName>
    </recommendedName>
</protein>
<dbReference type="GO" id="GO:0006351">
    <property type="term" value="P:DNA-templated transcription"/>
    <property type="evidence" value="ECO:0007669"/>
    <property type="project" value="InterPro"/>
</dbReference>
<dbReference type="SMART" id="SM00066">
    <property type="entry name" value="GAL4"/>
    <property type="match status" value="1"/>
</dbReference>
<dbReference type="EMBL" id="ML977347">
    <property type="protein sequence ID" value="KAF2108583.1"/>
    <property type="molecule type" value="Genomic_DNA"/>
</dbReference>
<dbReference type="InterPro" id="IPR036864">
    <property type="entry name" value="Zn2-C6_fun-type_DNA-bd_sf"/>
</dbReference>
<dbReference type="GO" id="GO:0003677">
    <property type="term" value="F:DNA binding"/>
    <property type="evidence" value="ECO:0007669"/>
    <property type="project" value="InterPro"/>
</dbReference>
<proteinExistence type="predicted"/>
<evidence type="ECO:0000256" key="4">
    <source>
        <dbReference type="ARBA" id="ARBA00023163"/>
    </source>
</evidence>
<dbReference type="GO" id="GO:0005634">
    <property type="term" value="C:nucleus"/>
    <property type="evidence" value="ECO:0007669"/>
    <property type="project" value="UniProtKB-SubCell"/>
</dbReference>
<dbReference type="CDD" id="cd12148">
    <property type="entry name" value="fungal_TF_MHR"/>
    <property type="match status" value="1"/>
</dbReference>
<dbReference type="PANTHER" id="PTHR47338">
    <property type="entry name" value="ZN(II)2CYS6 TRANSCRIPTION FACTOR (EUROFUNG)-RELATED"/>
    <property type="match status" value="1"/>
</dbReference>
<dbReference type="GO" id="GO:0008270">
    <property type="term" value="F:zinc ion binding"/>
    <property type="evidence" value="ECO:0007669"/>
    <property type="project" value="InterPro"/>
</dbReference>
<keyword evidence="8" id="KW-1185">Reference proteome</keyword>
<gene>
    <name evidence="7" type="ORF">BDV96DRAFT_652834</name>
</gene>
<dbReference type="SUPFAM" id="SSF57701">
    <property type="entry name" value="Zn2/Cys6 DNA-binding domain"/>
    <property type="match status" value="1"/>
</dbReference>
<evidence type="ECO:0000256" key="3">
    <source>
        <dbReference type="ARBA" id="ARBA00023015"/>
    </source>
</evidence>
<dbReference type="PROSITE" id="PS50048">
    <property type="entry name" value="ZN2_CY6_FUNGAL_2"/>
    <property type="match status" value="1"/>
</dbReference>